<dbReference type="AlphaFoldDB" id="A0AAN6JJI2"/>
<evidence type="ECO:0000256" key="7">
    <source>
        <dbReference type="ARBA" id="ARBA00023054"/>
    </source>
</evidence>
<keyword evidence="5 11" id="KW-0812">Transmembrane</keyword>
<dbReference type="Proteomes" id="UP001176521">
    <property type="component" value="Unassembled WGS sequence"/>
</dbReference>
<dbReference type="GO" id="GO:0012505">
    <property type="term" value="C:endomembrane system"/>
    <property type="evidence" value="ECO:0007669"/>
    <property type="project" value="UniProtKB-ARBA"/>
</dbReference>
<evidence type="ECO:0000313" key="13">
    <source>
        <dbReference type="EMBL" id="KAK0527577.1"/>
    </source>
</evidence>
<dbReference type="InterPro" id="IPR000727">
    <property type="entry name" value="T_SNARE_dom"/>
</dbReference>
<evidence type="ECO:0000259" key="12">
    <source>
        <dbReference type="PROSITE" id="PS50192"/>
    </source>
</evidence>
<name>A0AAN6JJI2_9BASI</name>
<evidence type="ECO:0000313" key="14">
    <source>
        <dbReference type="Proteomes" id="UP001176521"/>
    </source>
</evidence>
<comment type="function">
    <text evidence="9">Essential for proper morphogenesis of the vacuole. May exist as structural reinforcement on the surface of the vacuolar membrane and be required for maintenance against rupture by osmotic pressure.</text>
</comment>
<keyword evidence="3" id="KW-0813">Transport</keyword>
<dbReference type="GO" id="GO:0097576">
    <property type="term" value="P:vacuole fusion"/>
    <property type="evidence" value="ECO:0007669"/>
    <property type="project" value="UniProtKB-ARBA"/>
</dbReference>
<dbReference type="PROSITE" id="PS50192">
    <property type="entry name" value="T_SNARE"/>
    <property type="match status" value="1"/>
</dbReference>
<dbReference type="EMBL" id="JAPDMQ010000306">
    <property type="protein sequence ID" value="KAK0527577.1"/>
    <property type="molecule type" value="Genomic_DNA"/>
</dbReference>
<feature type="compositionally biased region" description="Low complexity" evidence="10">
    <location>
        <begin position="156"/>
        <end position="169"/>
    </location>
</feature>
<keyword evidence="14" id="KW-1185">Reference proteome</keyword>
<dbReference type="GO" id="GO:0000329">
    <property type="term" value="C:fungal-type vacuole membrane"/>
    <property type="evidence" value="ECO:0007669"/>
    <property type="project" value="UniProtKB-ARBA"/>
</dbReference>
<dbReference type="CDD" id="cd15859">
    <property type="entry name" value="SNARE_SYN8"/>
    <property type="match status" value="1"/>
</dbReference>
<protein>
    <recommendedName>
        <fullName evidence="12">t-SNARE coiled-coil homology domain-containing protein</fullName>
    </recommendedName>
</protein>
<evidence type="ECO:0000256" key="8">
    <source>
        <dbReference type="ARBA" id="ARBA00023136"/>
    </source>
</evidence>
<keyword evidence="4" id="KW-0926">Vacuole</keyword>
<dbReference type="FunFam" id="1.20.5.110:FF:000058">
    <property type="entry name" value="VAM7p Vacuolar SNARE protein"/>
    <property type="match status" value="1"/>
</dbReference>
<dbReference type="SMART" id="SM00397">
    <property type="entry name" value="t_SNARE"/>
    <property type="match status" value="1"/>
</dbReference>
<feature type="compositionally biased region" description="Polar residues" evidence="10">
    <location>
        <begin position="120"/>
        <end position="136"/>
    </location>
</feature>
<evidence type="ECO:0000256" key="3">
    <source>
        <dbReference type="ARBA" id="ARBA00022448"/>
    </source>
</evidence>
<keyword evidence="6 11" id="KW-1133">Transmembrane helix</keyword>
<evidence type="ECO:0000256" key="9">
    <source>
        <dbReference type="ARBA" id="ARBA00054927"/>
    </source>
</evidence>
<evidence type="ECO:0000256" key="5">
    <source>
        <dbReference type="ARBA" id="ARBA00022692"/>
    </source>
</evidence>
<evidence type="ECO:0000256" key="11">
    <source>
        <dbReference type="SAM" id="Phobius"/>
    </source>
</evidence>
<evidence type="ECO:0000256" key="2">
    <source>
        <dbReference type="ARBA" id="ARBA00004167"/>
    </source>
</evidence>
<reference evidence="13" key="1">
    <citation type="journal article" date="2023" name="PhytoFront">
        <title>Draft Genome Resources of Seven Strains of Tilletia horrida, Causal Agent of Kernel Smut of Rice.</title>
        <authorList>
            <person name="Khanal S."/>
            <person name="Antony Babu S."/>
            <person name="Zhou X.G."/>
        </authorList>
    </citation>
    <scope>NUCLEOTIDE SEQUENCE</scope>
    <source>
        <strain evidence="13">TX3</strain>
    </source>
</reference>
<feature type="transmembrane region" description="Helical" evidence="11">
    <location>
        <begin position="254"/>
        <end position="273"/>
    </location>
</feature>
<comment type="subcellular location">
    <subcellularLocation>
        <location evidence="2">Membrane</location>
        <topology evidence="2">Single-pass membrane protein</topology>
    </subcellularLocation>
    <subcellularLocation>
        <location evidence="1">Vacuole</location>
    </subcellularLocation>
</comment>
<feature type="domain" description="T-SNARE coiled-coil homology" evidence="12">
    <location>
        <begin position="184"/>
        <end position="246"/>
    </location>
</feature>
<dbReference type="GO" id="GO:0007034">
    <property type="term" value="P:vacuolar transport"/>
    <property type="evidence" value="ECO:0007669"/>
    <property type="project" value="UniProtKB-ARBA"/>
</dbReference>
<evidence type="ECO:0000256" key="4">
    <source>
        <dbReference type="ARBA" id="ARBA00022554"/>
    </source>
</evidence>
<feature type="region of interest" description="Disordered" evidence="10">
    <location>
        <begin position="110"/>
        <end position="176"/>
    </location>
</feature>
<keyword evidence="8 11" id="KW-0472">Membrane</keyword>
<dbReference type="SUPFAM" id="SSF58038">
    <property type="entry name" value="SNARE fusion complex"/>
    <property type="match status" value="1"/>
</dbReference>
<keyword evidence="7" id="KW-0175">Coiled coil</keyword>
<comment type="caution">
    <text evidence="13">The sequence shown here is derived from an EMBL/GenBank/DDBJ whole genome shotgun (WGS) entry which is preliminary data.</text>
</comment>
<proteinExistence type="predicted"/>
<dbReference type="Gene3D" id="1.20.5.110">
    <property type="match status" value="1"/>
</dbReference>
<evidence type="ECO:0000256" key="10">
    <source>
        <dbReference type="SAM" id="MobiDB-lite"/>
    </source>
</evidence>
<accession>A0AAN6JJI2</accession>
<organism evidence="13 14">
    <name type="scientific">Tilletia horrida</name>
    <dbReference type="NCBI Taxonomy" id="155126"/>
    <lineage>
        <taxon>Eukaryota</taxon>
        <taxon>Fungi</taxon>
        <taxon>Dikarya</taxon>
        <taxon>Basidiomycota</taxon>
        <taxon>Ustilaginomycotina</taxon>
        <taxon>Exobasidiomycetes</taxon>
        <taxon>Tilletiales</taxon>
        <taxon>Tilletiaceae</taxon>
        <taxon>Tilletia</taxon>
    </lineage>
</organism>
<sequence length="274" mass="29677">MAAVSPMAAVSRLSSLSNSVLSSLHERTRTLSLTSSGTAPPSQTRTIQRNLNTLAKGITELEAQLPTLGPAARKEVAGLRRMWDRLAGMLEADEEGRHLLGVVKQSHPAIATKPAEIQPPSESRFPSTGLSRTAQSKPDAPYRDNPQDAYRDDVDSSAAAAAAAEEAAPSSPPLQSEQIYAAQQQAMRDQDGQLEHLSASVGRQRELGLQMNEELELQHDLLQDLEGGVDGTELRLGRASRRLDKVRKSLKEHGSTWTILGLIVILVFLIAVLR</sequence>
<dbReference type="PANTHER" id="PTHR12791">
    <property type="entry name" value="GOLGI SNARE BET1-RELATED"/>
    <property type="match status" value="1"/>
</dbReference>
<evidence type="ECO:0000256" key="1">
    <source>
        <dbReference type="ARBA" id="ARBA00004116"/>
    </source>
</evidence>
<gene>
    <name evidence="13" type="ORF">OC842_004828</name>
</gene>
<dbReference type="GO" id="GO:0016192">
    <property type="term" value="P:vesicle-mediated transport"/>
    <property type="evidence" value="ECO:0007669"/>
    <property type="project" value="UniProtKB-ARBA"/>
</dbReference>
<feature type="compositionally biased region" description="Basic and acidic residues" evidence="10">
    <location>
        <begin position="140"/>
        <end position="154"/>
    </location>
</feature>
<evidence type="ECO:0000256" key="6">
    <source>
        <dbReference type="ARBA" id="ARBA00022989"/>
    </source>
</evidence>